<dbReference type="EMBL" id="JARVII010000008">
    <property type="protein sequence ID" value="MDG9699206.1"/>
    <property type="molecule type" value="Genomic_DNA"/>
</dbReference>
<keyword evidence="4" id="KW-1185">Reference proteome</keyword>
<organism evidence="3 4">
    <name type="scientific">Ottowia cancrivicina</name>
    <dbReference type="NCBI Taxonomy" id="3040346"/>
    <lineage>
        <taxon>Bacteria</taxon>
        <taxon>Pseudomonadati</taxon>
        <taxon>Pseudomonadota</taxon>
        <taxon>Betaproteobacteria</taxon>
        <taxon>Burkholderiales</taxon>
        <taxon>Comamonadaceae</taxon>
        <taxon>Ottowia</taxon>
    </lineage>
</organism>
<evidence type="ECO:0000259" key="2">
    <source>
        <dbReference type="Pfam" id="PF20434"/>
    </source>
</evidence>
<dbReference type="Gene3D" id="3.40.50.1820">
    <property type="entry name" value="alpha/beta hydrolase"/>
    <property type="match status" value="1"/>
</dbReference>
<dbReference type="SUPFAM" id="SSF53474">
    <property type="entry name" value="alpha/beta-Hydrolases"/>
    <property type="match status" value="1"/>
</dbReference>
<feature type="signal peptide" evidence="1">
    <location>
        <begin position="1"/>
        <end position="17"/>
    </location>
</feature>
<gene>
    <name evidence="3" type="ORF">QB898_05630</name>
</gene>
<dbReference type="NCBIfam" id="NF041556">
    <property type="entry name" value="tannase_B"/>
    <property type="match status" value="1"/>
</dbReference>
<name>A0AAW6RKY1_9BURK</name>
<evidence type="ECO:0000313" key="4">
    <source>
        <dbReference type="Proteomes" id="UP001237156"/>
    </source>
</evidence>
<evidence type="ECO:0000313" key="3">
    <source>
        <dbReference type="EMBL" id="MDG9699206.1"/>
    </source>
</evidence>
<dbReference type="Pfam" id="PF20434">
    <property type="entry name" value="BD-FAE"/>
    <property type="match status" value="1"/>
</dbReference>
<accession>A0AAW6RKY1</accession>
<keyword evidence="1" id="KW-0732">Signal</keyword>
<reference evidence="3 4" key="1">
    <citation type="submission" date="2023-04" db="EMBL/GenBank/DDBJ databases">
        <title>Ottowia paracancer sp. nov., isolated from human stomach.</title>
        <authorList>
            <person name="Song Y."/>
        </authorList>
    </citation>
    <scope>NUCLEOTIDE SEQUENCE [LARGE SCALE GENOMIC DNA]</scope>
    <source>
        <strain evidence="3 4">10c7w1</strain>
    </source>
</reference>
<dbReference type="Proteomes" id="UP001237156">
    <property type="component" value="Unassembled WGS sequence"/>
</dbReference>
<feature type="chain" id="PRO_5043846240" evidence="1">
    <location>
        <begin position="18"/>
        <end position="516"/>
    </location>
</feature>
<comment type="caution">
    <text evidence="3">The sequence shown here is derived from an EMBL/GenBank/DDBJ whole genome shotgun (WGS) entry which is preliminary data.</text>
</comment>
<evidence type="ECO:0000256" key="1">
    <source>
        <dbReference type="SAM" id="SignalP"/>
    </source>
</evidence>
<sequence>MPRLPFLLAPLAALALAACQSAPSASSAPAGDLRQPPEAIAVQVALAAPAADPLAFDAGRYTTQQVSAGGQSVTVRAWEGVPYVSRPAQSDYQVMNIYIPEAYFNGGQVGRYDAKTAPIFLPNQIGGYMPAKPGTPAARGMDGGARSDAPNAIAMALVKGYVVASPGARGRTQASGKAPAAIVDLKAAVRWLRHNDSRMPGDTDKIISNGTSAGGALSALLGASGNHDDYAAALKEAGAAEERDHIFAVSAYCPITNLEHADAAYEWQFRGIDDYKKIDISMLDYKVQRKTVAGTLNAEQKAVSAALASAFAPYLNSLGLRNAYGRLLTLDAEGQGTFRRYLAALVTASAQKALNEGQNLSSFGWLQIKDGEVTGLDFERYLRHLGRMKTPPAFDALDLSSGENQLFGDARHDKRHFTAYSAEHAPEGQALRADKATVRQMNAMSYAGWAGSWTARYWRIRQGSKDSDTSLAIPAILALTLQNRSYVVDFALSWERPHGGDYDLDELFAWMDAIDP</sequence>
<dbReference type="AlphaFoldDB" id="A0AAW6RKY1"/>
<protein>
    <submittedName>
        <fullName evidence="3">Subtype B tannase</fullName>
    </submittedName>
</protein>
<dbReference type="RefSeq" id="WP_279524144.1">
    <property type="nucleotide sequence ID" value="NZ_JARVII010000008.1"/>
</dbReference>
<dbReference type="PROSITE" id="PS51257">
    <property type="entry name" value="PROKAR_LIPOPROTEIN"/>
    <property type="match status" value="1"/>
</dbReference>
<dbReference type="InterPro" id="IPR049492">
    <property type="entry name" value="BD-FAE-like_dom"/>
</dbReference>
<feature type="domain" description="BD-FAE-like" evidence="2">
    <location>
        <begin position="151"/>
        <end position="266"/>
    </location>
</feature>
<proteinExistence type="predicted"/>
<dbReference type="InterPro" id="IPR029058">
    <property type="entry name" value="AB_hydrolase_fold"/>
</dbReference>
<dbReference type="InterPro" id="IPR048124">
    <property type="entry name" value="Tannase_B"/>
</dbReference>